<keyword evidence="2" id="KW-1185">Reference proteome</keyword>
<proteinExistence type="predicted"/>
<accession>A0A3A8E4X9</accession>
<dbReference type="Proteomes" id="UP000282388">
    <property type="component" value="Unassembled WGS sequence"/>
</dbReference>
<evidence type="ECO:0000313" key="1">
    <source>
        <dbReference type="EMBL" id="RKG29209.1"/>
    </source>
</evidence>
<reference evidence="1 2" key="1">
    <citation type="submission" date="2018-09" db="EMBL/GenBank/DDBJ databases">
        <title>The draft genome of Acinetobacter spp. strains.</title>
        <authorList>
            <person name="Qin J."/>
            <person name="Feng Y."/>
            <person name="Zong Z."/>
        </authorList>
    </citation>
    <scope>NUCLEOTIDE SEQUENCE [LARGE SCALE GENOMIC DNA]</scope>
    <source>
        <strain evidence="1 2">WCHAc060012</strain>
    </source>
</reference>
<evidence type="ECO:0000313" key="2">
    <source>
        <dbReference type="Proteomes" id="UP000282388"/>
    </source>
</evidence>
<comment type="caution">
    <text evidence="1">The sequence shown here is derived from an EMBL/GenBank/DDBJ whole genome shotgun (WGS) entry which is preliminary data.</text>
</comment>
<sequence>MTENSEIIDLLTAIVSSIESQETQAQSAKTELLEQLKLLASKTDTVSTNFPKLIETLSNFDSKIASSFDDIQNVSKQLNNVVQQICIAEKAIQTVQQQAQNLQLNDTIKTLNNADQTAQQLNRYLHSSSKTYKENMNAATDIAISQIKKLKSEVNTIADSFTEIITTDISNRIINDVSAKLTQQVVQNLKVEIETGAKETAETLSNKAFQHLSKTLQQTKNEVESGAKEFHREVISTYQNDLKQLKAISSEIQQTADKSNRIYMQREEAYQNHVSQEKASVKKNWILIAATVWIGFTATVAGTAYATSKSAESVVNKATGYVDLQNNWMKNGFRSINKEECNAYMPKQQFMQNRPIDFCYFSKTPAHQVQTQHGYLNIFTK</sequence>
<dbReference type="EMBL" id="RAXV01000052">
    <property type="protein sequence ID" value="RKG29209.1"/>
    <property type="molecule type" value="Genomic_DNA"/>
</dbReference>
<organism evidence="1 2">
    <name type="scientific">Acinetobacter tianfuensis</name>
    <dbReference type="NCBI Taxonomy" id="2419603"/>
    <lineage>
        <taxon>Bacteria</taxon>
        <taxon>Pseudomonadati</taxon>
        <taxon>Pseudomonadota</taxon>
        <taxon>Gammaproteobacteria</taxon>
        <taxon>Moraxellales</taxon>
        <taxon>Moraxellaceae</taxon>
        <taxon>Acinetobacter</taxon>
    </lineage>
</organism>
<protein>
    <submittedName>
        <fullName evidence="1">Uncharacterized protein</fullName>
    </submittedName>
</protein>
<dbReference type="OrthoDB" id="9839923at2"/>
<dbReference type="AlphaFoldDB" id="A0A3A8E4X9"/>
<name>A0A3A8E4X9_9GAMM</name>
<dbReference type="RefSeq" id="WP_120403830.1">
    <property type="nucleotide sequence ID" value="NZ_RAXV01000052.1"/>
</dbReference>
<gene>
    <name evidence="1" type="ORF">D7V32_16055</name>
</gene>